<keyword evidence="2 3" id="KW-0694">RNA-binding</keyword>
<dbReference type="FunCoup" id="A0A4Q1BH16">
    <property type="interactions" value="17"/>
</dbReference>
<dbReference type="EMBL" id="SDIL01000084">
    <property type="protein sequence ID" value="RXK36870.1"/>
    <property type="molecule type" value="Genomic_DNA"/>
</dbReference>
<evidence type="ECO:0000256" key="2">
    <source>
        <dbReference type="ARBA" id="ARBA00022884"/>
    </source>
</evidence>
<dbReference type="SUPFAM" id="SSF54928">
    <property type="entry name" value="RNA-binding domain, RBD"/>
    <property type="match status" value="2"/>
</dbReference>
<dbReference type="CDD" id="cd00590">
    <property type="entry name" value="RRM_SF"/>
    <property type="match status" value="1"/>
</dbReference>
<evidence type="ECO:0000313" key="7">
    <source>
        <dbReference type="Proteomes" id="UP000289152"/>
    </source>
</evidence>
<feature type="compositionally biased region" description="Basic and acidic residues" evidence="4">
    <location>
        <begin position="158"/>
        <end position="167"/>
    </location>
</feature>
<proteinExistence type="predicted"/>
<keyword evidence="7" id="KW-1185">Reference proteome</keyword>
<dbReference type="AlphaFoldDB" id="A0A4Q1BH16"/>
<dbReference type="InterPro" id="IPR000504">
    <property type="entry name" value="RRM_dom"/>
</dbReference>
<dbReference type="Proteomes" id="UP000289152">
    <property type="component" value="Unassembled WGS sequence"/>
</dbReference>
<evidence type="ECO:0000259" key="5">
    <source>
        <dbReference type="PROSITE" id="PS50102"/>
    </source>
</evidence>
<dbReference type="Pfam" id="PF00076">
    <property type="entry name" value="RRM_1"/>
    <property type="match status" value="2"/>
</dbReference>
<dbReference type="GO" id="GO:0003723">
    <property type="term" value="F:RNA binding"/>
    <property type="evidence" value="ECO:0007669"/>
    <property type="project" value="UniProtKB-UniRule"/>
</dbReference>
<dbReference type="VEuPathDB" id="FungiDB:TREMEDRAFT_65587"/>
<dbReference type="SMART" id="SM00360">
    <property type="entry name" value="RRM"/>
    <property type="match status" value="2"/>
</dbReference>
<dbReference type="PANTHER" id="PTHR23236:SF119">
    <property type="entry name" value="NUCLEAR RNA-BINDING PROTEIN SART-3"/>
    <property type="match status" value="1"/>
</dbReference>
<evidence type="ECO:0000256" key="3">
    <source>
        <dbReference type="PROSITE-ProRule" id="PRU00176"/>
    </source>
</evidence>
<feature type="compositionally biased region" description="Basic and acidic residues" evidence="4">
    <location>
        <begin position="97"/>
        <end position="124"/>
    </location>
</feature>
<evidence type="ECO:0000256" key="1">
    <source>
        <dbReference type="ARBA" id="ARBA00022737"/>
    </source>
</evidence>
<dbReference type="InParanoid" id="A0A4Q1BH16"/>
<evidence type="ECO:0000313" key="6">
    <source>
        <dbReference type="EMBL" id="RXK36870.1"/>
    </source>
</evidence>
<dbReference type="Gene3D" id="3.30.70.330">
    <property type="match status" value="2"/>
</dbReference>
<accession>A0A4Q1BH16</accession>
<keyword evidence="1" id="KW-0677">Repeat</keyword>
<organism evidence="6 7">
    <name type="scientific">Tremella mesenterica</name>
    <name type="common">Jelly fungus</name>
    <dbReference type="NCBI Taxonomy" id="5217"/>
    <lineage>
        <taxon>Eukaryota</taxon>
        <taxon>Fungi</taxon>
        <taxon>Dikarya</taxon>
        <taxon>Basidiomycota</taxon>
        <taxon>Agaricomycotina</taxon>
        <taxon>Tremellomycetes</taxon>
        <taxon>Tremellales</taxon>
        <taxon>Tremellaceae</taxon>
        <taxon>Tremella</taxon>
    </lineage>
</organism>
<protein>
    <recommendedName>
        <fullName evidence="5">RRM domain-containing protein</fullName>
    </recommendedName>
</protein>
<evidence type="ECO:0000256" key="4">
    <source>
        <dbReference type="SAM" id="MobiDB-lite"/>
    </source>
</evidence>
<dbReference type="STRING" id="5217.A0A4Q1BH16"/>
<dbReference type="InterPro" id="IPR012677">
    <property type="entry name" value="Nucleotide-bd_a/b_plait_sf"/>
</dbReference>
<feature type="domain" description="RRM" evidence="5">
    <location>
        <begin position="24"/>
        <end position="101"/>
    </location>
</feature>
<comment type="caution">
    <text evidence="6">The sequence shown here is derived from an EMBL/GenBank/DDBJ whole genome shotgun (WGS) entry which is preliminary data.</text>
</comment>
<dbReference type="OrthoDB" id="439808at2759"/>
<sequence>MSVQEEIPNGAEALAAAPQVEEGPKVYVGNLSYTATEDEVREFMSQAGGEITSVELPQRFNRPSGYAFVGYKTLEQAQKAVEELNEKTLLDRAVRMQVARSKEESAQRRKENREKRAAAKKEGAEATTTDAEGDAKPRKPRQKRERRRQPDEGGDETLVEKEGENGLKSKAKPRKPRTKKPAREARIDEVEGEVSAAEGQVTTKERPRKPRMQLTGEASPTTIFVANLPFNVDDAALAAIFTNLSIRVKSAKVVRGRRNPLGRKSFFASKGFGFVEVEDHAQQQEAVDKVEGCMIGERKISAKIANQMKPVEEEQVAEAEAEAAV</sequence>
<dbReference type="PROSITE" id="PS50102">
    <property type="entry name" value="RRM"/>
    <property type="match status" value="2"/>
</dbReference>
<feature type="region of interest" description="Disordered" evidence="4">
    <location>
        <begin position="97"/>
        <end position="215"/>
    </location>
</feature>
<gene>
    <name evidence="6" type="ORF">M231_05844</name>
</gene>
<feature type="domain" description="RRM" evidence="5">
    <location>
        <begin position="221"/>
        <end position="307"/>
    </location>
</feature>
<dbReference type="InterPro" id="IPR035979">
    <property type="entry name" value="RBD_domain_sf"/>
</dbReference>
<name>A0A4Q1BH16_TREME</name>
<feature type="compositionally biased region" description="Basic residues" evidence="4">
    <location>
        <begin position="138"/>
        <end position="147"/>
    </location>
</feature>
<dbReference type="PANTHER" id="PTHR23236">
    <property type="entry name" value="EUKARYOTIC TRANSLATION INITIATION FACTOR 4B/4H"/>
    <property type="match status" value="1"/>
</dbReference>
<reference evidence="6 7" key="1">
    <citation type="submission" date="2016-06" db="EMBL/GenBank/DDBJ databases">
        <title>Evolution of pathogenesis and genome organization in the Tremellales.</title>
        <authorList>
            <person name="Cuomo C."/>
            <person name="Litvintseva A."/>
            <person name="Heitman J."/>
            <person name="Chen Y."/>
            <person name="Sun S."/>
            <person name="Springer D."/>
            <person name="Dromer F."/>
            <person name="Young S."/>
            <person name="Zeng Q."/>
            <person name="Chapman S."/>
            <person name="Gujja S."/>
            <person name="Saif S."/>
            <person name="Birren B."/>
        </authorList>
    </citation>
    <scope>NUCLEOTIDE SEQUENCE [LARGE SCALE GENOMIC DNA]</scope>
    <source>
        <strain evidence="6 7">ATCC 28783</strain>
    </source>
</reference>
<feature type="compositionally biased region" description="Basic residues" evidence="4">
    <location>
        <begin position="169"/>
        <end position="180"/>
    </location>
</feature>